<organism evidence="3 4">
    <name type="scientific">Channa argus</name>
    <name type="common">Northern snakehead</name>
    <name type="synonym">Ophicephalus argus</name>
    <dbReference type="NCBI Taxonomy" id="215402"/>
    <lineage>
        <taxon>Eukaryota</taxon>
        <taxon>Metazoa</taxon>
        <taxon>Chordata</taxon>
        <taxon>Craniata</taxon>
        <taxon>Vertebrata</taxon>
        <taxon>Euteleostomi</taxon>
        <taxon>Actinopterygii</taxon>
        <taxon>Neopterygii</taxon>
        <taxon>Teleostei</taxon>
        <taxon>Neoteleostei</taxon>
        <taxon>Acanthomorphata</taxon>
        <taxon>Anabantaria</taxon>
        <taxon>Anabantiformes</taxon>
        <taxon>Channoidei</taxon>
        <taxon>Channidae</taxon>
        <taxon>Channa</taxon>
    </lineage>
</organism>
<evidence type="ECO:0000313" key="4">
    <source>
        <dbReference type="Proteomes" id="UP000503349"/>
    </source>
</evidence>
<dbReference type="EMBL" id="CM015724">
    <property type="protein sequence ID" value="KAF3698410.1"/>
    <property type="molecule type" value="Genomic_DNA"/>
</dbReference>
<accession>A0A6G1Q6Z1</accession>
<feature type="compositionally biased region" description="Polar residues" evidence="1">
    <location>
        <begin position="160"/>
        <end position="173"/>
    </location>
</feature>
<feature type="region of interest" description="Disordered" evidence="1">
    <location>
        <begin position="94"/>
        <end position="115"/>
    </location>
</feature>
<feature type="region of interest" description="Disordered" evidence="1">
    <location>
        <begin position="128"/>
        <end position="244"/>
    </location>
</feature>
<feature type="compositionally biased region" description="Low complexity" evidence="1">
    <location>
        <begin position="174"/>
        <end position="187"/>
    </location>
</feature>
<protein>
    <submittedName>
        <fullName evidence="3">Uncharacterized protein</fullName>
    </submittedName>
</protein>
<feature type="compositionally biased region" description="Low complexity" evidence="1">
    <location>
        <begin position="48"/>
        <end position="76"/>
    </location>
</feature>
<evidence type="ECO:0000256" key="2">
    <source>
        <dbReference type="SAM" id="SignalP"/>
    </source>
</evidence>
<keyword evidence="4" id="KW-1185">Reference proteome</keyword>
<reference evidence="3 4" key="1">
    <citation type="submission" date="2019-02" db="EMBL/GenBank/DDBJ databases">
        <title>Opniocepnalus argus genome.</title>
        <authorList>
            <person name="Zhou C."/>
            <person name="Xiao S."/>
        </authorList>
    </citation>
    <scope>NUCLEOTIDE SEQUENCE [LARGE SCALE GENOMIC DNA]</scope>
    <source>
        <strain evidence="3">OARG1902GOOAL</strain>
        <tissue evidence="3">Muscle</tissue>
    </source>
</reference>
<evidence type="ECO:0000256" key="1">
    <source>
        <dbReference type="SAM" id="MobiDB-lite"/>
    </source>
</evidence>
<feature type="compositionally biased region" description="Basic and acidic residues" evidence="1">
    <location>
        <begin position="131"/>
        <end position="148"/>
    </location>
</feature>
<evidence type="ECO:0000313" key="3">
    <source>
        <dbReference type="EMBL" id="KAF3698410.1"/>
    </source>
</evidence>
<feature type="compositionally biased region" description="Gly residues" evidence="1">
    <location>
        <begin position="235"/>
        <end position="244"/>
    </location>
</feature>
<proteinExistence type="predicted"/>
<feature type="chain" id="PRO_5026074379" evidence="2">
    <location>
        <begin position="17"/>
        <end position="244"/>
    </location>
</feature>
<name>A0A6G1Q6Z1_CHAAH</name>
<dbReference type="AlphaFoldDB" id="A0A6G1Q6Z1"/>
<feature type="region of interest" description="Disordered" evidence="1">
    <location>
        <begin position="34"/>
        <end position="80"/>
    </location>
</feature>
<feature type="compositionally biased region" description="Polar residues" evidence="1">
    <location>
        <begin position="101"/>
        <end position="115"/>
    </location>
</feature>
<feature type="signal peptide" evidence="2">
    <location>
        <begin position="1"/>
        <end position="16"/>
    </location>
</feature>
<gene>
    <name evidence="3" type="ORF">EXN66_Car014091</name>
</gene>
<sequence>MWMFLVIVALLDQNQAAPFAGTNSSSLQFSFQDQMDQTQPSAMPDVVQQQTASSSSALSSSADTSESSQSSEGAQQMRERQNLENTAANMENTAVEHMESSQESTESLPSPSVGNTSLWLNELVSLGQQAGERDRETDARDNSVESSRHRAQTFHPLLSRPQTKESSLTNEVNGATTPGGVVTPTVAGTGGAVGVDAGEKSDEEELPQTLDDSTEKADRQTFNLLGHPHHHGYHGNEGGLELGL</sequence>
<keyword evidence="2" id="KW-0732">Signal</keyword>
<reference evidence="4" key="2">
    <citation type="submission" date="2019-02" db="EMBL/GenBank/DDBJ databases">
        <title>Opniocepnalus argus Var Kimnra genome.</title>
        <authorList>
            <person name="Zhou C."/>
            <person name="Xiao S."/>
        </authorList>
    </citation>
    <scope>NUCLEOTIDE SEQUENCE [LARGE SCALE GENOMIC DNA]</scope>
</reference>
<dbReference type="Proteomes" id="UP000503349">
    <property type="component" value="Chromosome 13"/>
</dbReference>